<evidence type="ECO:0000256" key="1">
    <source>
        <dbReference type="SAM" id="Phobius"/>
    </source>
</evidence>
<keyword evidence="3" id="KW-1185">Reference proteome</keyword>
<sequence>MKVPSDQDIALALRSRRVAIVLIAGALIFVLGEAIGAYYAVPGRWMGLFEIAMLAVMGWAIWETVTIWRLRRDKE</sequence>
<name>A0A0M7B7Q3_9RHOB</name>
<dbReference type="OrthoDB" id="7658896at2"/>
<protein>
    <submittedName>
        <fullName evidence="2">Uncharacterized protein</fullName>
    </submittedName>
</protein>
<dbReference type="InterPro" id="IPR020308">
    <property type="entry name" value="Uncharacterised_Ynq1"/>
</dbReference>
<keyword evidence="1" id="KW-1133">Transmembrane helix</keyword>
<keyword evidence="1" id="KW-0472">Membrane</keyword>
<dbReference type="RefSeq" id="WP_144431560.1">
    <property type="nucleotide sequence ID" value="NZ_CYPR01000055.1"/>
</dbReference>
<dbReference type="EMBL" id="CYPR01000055">
    <property type="protein sequence ID" value="CUH32600.1"/>
    <property type="molecule type" value="Genomic_DNA"/>
</dbReference>
<dbReference type="STRING" id="313367.JSE7799_00944"/>
<feature type="transmembrane region" description="Helical" evidence="1">
    <location>
        <begin position="20"/>
        <end position="41"/>
    </location>
</feature>
<dbReference type="Pfam" id="PF17272">
    <property type="entry name" value="DUF5337"/>
    <property type="match status" value="1"/>
</dbReference>
<dbReference type="AlphaFoldDB" id="A0A0M7B7Q3"/>
<dbReference type="Proteomes" id="UP000049455">
    <property type="component" value="Unassembled WGS sequence"/>
</dbReference>
<keyword evidence="1" id="KW-0812">Transmembrane</keyword>
<gene>
    <name evidence="2" type="ORF">JSE7799_00944</name>
</gene>
<proteinExistence type="predicted"/>
<reference evidence="2 3" key="1">
    <citation type="submission" date="2015-09" db="EMBL/GenBank/DDBJ databases">
        <authorList>
            <person name="Jackson K.R."/>
            <person name="Lunt B.L."/>
            <person name="Fisher J.N.B."/>
            <person name="Gardner A.V."/>
            <person name="Bailey M.E."/>
            <person name="Deus L.M."/>
            <person name="Earl A.S."/>
            <person name="Gibby P.D."/>
            <person name="Hartmann K.A."/>
            <person name="Liu J.E."/>
            <person name="Manci A.M."/>
            <person name="Nielsen D.A."/>
            <person name="Solomon M.B."/>
            <person name="Breakwell D.P."/>
            <person name="Burnett S.H."/>
            <person name="Grose J.H."/>
        </authorList>
    </citation>
    <scope>NUCLEOTIDE SEQUENCE [LARGE SCALE GENOMIC DNA]</scope>
    <source>
        <strain evidence="2 3">CECT 7799</strain>
    </source>
</reference>
<feature type="transmembrane region" description="Helical" evidence="1">
    <location>
        <begin position="47"/>
        <end position="70"/>
    </location>
</feature>
<evidence type="ECO:0000313" key="3">
    <source>
        <dbReference type="Proteomes" id="UP000049455"/>
    </source>
</evidence>
<evidence type="ECO:0000313" key="2">
    <source>
        <dbReference type="EMBL" id="CUH32600.1"/>
    </source>
</evidence>
<organism evidence="2 3">
    <name type="scientific">Jannaschia seosinensis</name>
    <dbReference type="NCBI Taxonomy" id="313367"/>
    <lineage>
        <taxon>Bacteria</taxon>
        <taxon>Pseudomonadati</taxon>
        <taxon>Pseudomonadota</taxon>
        <taxon>Alphaproteobacteria</taxon>
        <taxon>Rhodobacterales</taxon>
        <taxon>Roseobacteraceae</taxon>
        <taxon>Jannaschia</taxon>
    </lineage>
</organism>
<accession>A0A0M7B7Q3</accession>